<dbReference type="InterPro" id="IPR012337">
    <property type="entry name" value="RNaseH-like_sf"/>
</dbReference>
<dbReference type="SUPFAM" id="SSF53098">
    <property type="entry name" value="Ribonuclease H-like"/>
    <property type="match status" value="1"/>
</dbReference>
<keyword evidence="5" id="KW-0269">Exonuclease</keyword>
<dbReference type="EMBL" id="CAMAPE010000019">
    <property type="protein sequence ID" value="CAH9088288.1"/>
    <property type="molecule type" value="Genomic_DNA"/>
</dbReference>
<keyword evidence="6" id="KW-0539">Nucleus</keyword>
<evidence type="ECO:0000256" key="4">
    <source>
        <dbReference type="ARBA" id="ARBA00022801"/>
    </source>
</evidence>
<dbReference type="GO" id="GO:0003676">
    <property type="term" value="F:nucleic acid binding"/>
    <property type="evidence" value="ECO:0007669"/>
    <property type="project" value="InterPro"/>
</dbReference>
<dbReference type="AlphaFoldDB" id="A0A9P0Z670"/>
<protein>
    <recommendedName>
        <fullName evidence="10">Exonuclease domain-containing protein</fullName>
    </recommendedName>
</protein>
<evidence type="ECO:0000313" key="12">
    <source>
        <dbReference type="EMBL" id="CAH9088288.1"/>
    </source>
</evidence>
<feature type="coiled-coil region" evidence="8">
    <location>
        <begin position="461"/>
        <end position="488"/>
    </location>
</feature>
<organism evidence="12 13">
    <name type="scientific">Cuscuta europaea</name>
    <name type="common">European dodder</name>
    <dbReference type="NCBI Taxonomy" id="41803"/>
    <lineage>
        <taxon>Eukaryota</taxon>
        <taxon>Viridiplantae</taxon>
        <taxon>Streptophyta</taxon>
        <taxon>Embryophyta</taxon>
        <taxon>Tracheophyta</taxon>
        <taxon>Spermatophyta</taxon>
        <taxon>Magnoliopsida</taxon>
        <taxon>eudicotyledons</taxon>
        <taxon>Gunneridae</taxon>
        <taxon>Pentapetalae</taxon>
        <taxon>asterids</taxon>
        <taxon>lamiids</taxon>
        <taxon>Solanales</taxon>
        <taxon>Convolvulaceae</taxon>
        <taxon>Cuscuteae</taxon>
        <taxon>Cuscuta</taxon>
        <taxon>Cuscuta subgen. Cuscuta</taxon>
    </lineage>
</organism>
<dbReference type="CDD" id="cd06145">
    <property type="entry name" value="REX1_like"/>
    <property type="match status" value="1"/>
</dbReference>
<reference evidence="12" key="1">
    <citation type="submission" date="2022-07" db="EMBL/GenBank/DDBJ databases">
        <authorList>
            <person name="Macas J."/>
            <person name="Novak P."/>
            <person name="Neumann P."/>
        </authorList>
    </citation>
    <scope>NUCLEOTIDE SEQUENCE</scope>
</reference>
<dbReference type="InterPro" id="IPR036397">
    <property type="entry name" value="RNaseH_sf"/>
</dbReference>
<evidence type="ECO:0000313" key="13">
    <source>
        <dbReference type="Proteomes" id="UP001152484"/>
    </source>
</evidence>
<feature type="compositionally biased region" description="Basic and acidic residues" evidence="9">
    <location>
        <begin position="422"/>
        <end position="436"/>
    </location>
</feature>
<dbReference type="SMART" id="SM00479">
    <property type="entry name" value="EXOIII"/>
    <property type="match status" value="1"/>
</dbReference>
<evidence type="ECO:0000256" key="3">
    <source>
        <dbReference type="ARBA" id="ARBA00022722"/>
    </source>
</evidence>
<dbReference type="GO" id="GO:0004527">
    <property type="term" value="F:exonuclease activity"/>
    <property type="evidence" value="ECO:0007669"/>
    <property type="project" value="UniProtKB-KW"/>
</dbReference>
<evidence type="ECO:0000256" key="8">
    <source>
        <dbReference type="SAM" id="Coils"/>
    </source>
</evidence>
<dbReference type="Proteomes" id="UP001152484">
    <property type="component" value="Unassembled WGS sequence"/>
</dbReference>
<evidence type="ECO:0000313" key="11">
    <source>
        <dbReference type="EMBL" id="CAH9088286.1"/>
    </source>
</evidence>
<evidence type="ECO:0000256" key="9">
    <source>
        <dbReference type="SAM" id="MobiDB-lite"/>
    </source>
</evidence>
<name>A0A9P0Z670_CUSEU</name>
<evidence type="ECO:0000256" key="7">
    <source>
        <dbReference type="ARBA" id="ARBA00053817"/>
    </source>
</evidence>
<comment type="caution">
    <text evidence="12">The sequence shown here is derived from an EMBL/GenBank/DDBJ whole genome shotgun (WGS) entry which is preliminary data.</text>
</comment>
<dbReference type="EMBL" id="CAMAPE010000019">
    <property type="protein sequence ID" value="CAH9088286.1"/>
    <property type="molecule type" value="Genomic_DNA"/>
</dbReference>
<dbReference type="InterPro" id="IPR034922">
    <property type="entry name" value="REX1-like_exo"/>
</dbReference>
<dbReference type="FunFam" id="3.30.420.10:FF:000080">
    <property type="entry name" value="Small RNA degrading nuclease 3"/>
    <property type="match status" value="1"/>
</dbReference>
<evidence type="ECO:0000256" key="2">
    <source>
        <dbReference type="ARBA" id="ARBA00006357"/>
    </source>
</evidence>
<proteinExistence type="inferred from homology"/>
<sequence length="498" mass="56279">MDEKIASATKNVLVDVVKLSQKRRMKGSKGDWKEFLEFYDNKNGSNISDPAKRSADDLAAFLKTFSEDEDMKIFAKVFECHSNRDAVVEFQKKSSNSESPEQRLVRLTLENPQYTFDYALPSHKEGWLVIKRSKKTKALHSTKMLAIDCEMALCNDGTEALIRVCAVNQNLKVKLNELVKPSKVIADYRTDITGITASDLDGVTCSLTDVQKSLKKLLSHGKILVGHSLCNDLRALQIDHARVIDTSYIFKCGDVPSNRRPSLSNLCKFVLGYELRKKGSPHNCLDDAITAMKLVKEKIEHDVIDSIPTVSEEAQEDANMKKLLVHRIPVGVPCTDLHQIISGEFTVEMRTHKTTQDKYSALAIFKNQKEANEAFEKLEGSVEKDPYGRSQKIVSFQHNTGLFGRVCVCKLAREIAGKDDENTTIKRPLQDEEPSGKCKKLKKDHHTSSEDDLEKKDRDQCETLLMEIERLKGELRQRDKEITSLNKIVIALTRKHGL</sequence>
<comment type="subcellular location">
    <subcellularLocation>
        <location evidence="1">Nucleus</location>
    </subcellularLocation>
</comment>
<feature type="region of interest" description="Disordered" evidence="9">
    <location>
        <begin position="422"/>
        <end position="456"/>
    </location>
</feature>
<keyword evidence="4" id="KW-0378">Hydrolase</keyword>
<dbReference type="InterPro" id="IPR047021">
    <property type="entry name" value="REXO1/3/4-like"/>
</dbReference>
<dbReference type="InterPro" id="IPR013520">
    <property type="entry name" value="Ribonucl_H"/>
</dbReference>
<keyword evidence="3" id="KW-0540">Nuclease</keyword>
<dbReference type="PANTHER" id="PTHR12801:SF115">
    <property type="entry name" value="FI18136P1-RELATED"/>
    <property type="match status" value="1"/>
</dbReference>
<evidence type="ECO:0000256" key="5">
    <source>
        <dbReference type="ARBA" id="ARBA00022839"/>
    </source>
</evidence>
<dbReference type="PANTHER" id="PTHR12801">
    <property type="entry name" value="RNA EXONUCLEASE REXO1 / RECO3 FAMILY MEMBER-RELATED"/>
    <property type="match status" value="1"/>
</dbReference>
<gene>
    <name evidence="11" type="ORF">CEURO_LOCUS10424</name>
    <name evidence="12" type="ORF">CEURO_LOCUS10425</name>
</gene>
<comment type="function">
    <text evidence="7">3'-5' exonuclease degrading single-stranded small RNAs.</text>
</comment>
<keyword evidence="8" id="KW-0175">Coiled coil</keyword>
<accession>A0A9P0Z670</accession>
<feature type="domain" description="Exonuclease" evidence="10">
    <location>
        <begin position="143"/>
        <end position="304"/>
    </location>
</feature>
<evidence type="ECO:0000259" key="10">
    <source>
        <dbReference type="SMART" id="SM00479"/>
    </source>
</evidence>
<evidence type="ECO:0000256" key="6">
    <source>
        <dbReference type="ARBA" id="ARBA00023242"/>
    </source>
</evidence>
<evidence type="ECO:0000256" key="1">
    <source>
        <dbReference type="ARBA" id="ARBA00004123"/>
    </source>
</evidence>
<keyword evidence="13" id="KW-1185">Reference proteome</keyword>
<dbReference type="OrthoDB" id="16516at2759"/>
<dbReference type="GO" id="GO:0005634">
    <property type="term" value="C:nucleus"/>
    <property type="evidence" value="ECO:0007669"/>
    <property type="project" value="UniProtKB-SubCell"/>
</dbReference>
<feature type="compositionally biased region" description="Basic and acidic residues" evidence="9">
    <location>
        <begin position="446"/>
        <end position="456"/>
    </location>
</feature>
<comment type="similarity">
    <text evidence="2">Belongs to the REXO1/REXO3 family.</text>
</comment>
<dbReference type="Gene3D" id="3.30.420.10">
    <property type="entry name" value="Ribonuclease H-like superfamily/Ribonuclease H"/>
    <property type="match status" value="1"/>
</dbReference>